<reference evidence="1 2" key="1">
    <citation type="submission" date="2018-11" db="EMBL/GenBank/DDBJ databases">
        <title>Draft genome analysis of Rheinheimera mesophila isolated from an industrial waste site.</title>
        <authorList>
            <person name="Yu Q."/>
            <person name="Qi Y."/>
            <person name="Zhang H."/>
            <person name="Lu Y."/>
            <person name="Pu J."/>
        </authorList>
    </citation>
    <scope>NUCLEOTIDE SEQUENCE [LARGE SCALE GENOMIC DNA]</scope>
    <source>
        <strain evidence="1 2">IITR13</strain>
    </source>
</reference>
<evidence type="ECO:0008006" key="3">
    <source>
        <dbReference type="Google" id="ProtNLM"/>
    </source>
</evidence>
<name>A0A3P3QQC9_9GAMM</name>
<gene>
    <name evidence="1" type="ORF">EIK76_01130</name>
</gene>
<evidence type="ECO:0000313" key="2">
    <source>
        <dbReference type="Proteomes" id="UP000276260"/>
    </source>
</evidence>
<evidence type="ECO:0000313" key="1">
    <source>
        <dbReference type="EMBL" id="RRJ22719.1"/>
    </source>
</evidence>
<comment type="caution">
    <text evidence="1">The sequence shown here is derived from an EMBL/GenBank/DDBJ whole genome shotgun (WGS) entry which is preliminary data.</text>
</comment>
<dbReference type="RefSeq" id="WP_046520499.1">
    <property type="nucleotide sequence ID" value="NZ_LAVS01000040.1"/>
</dbReference>
<dbReference type="Proteomes" id="UP000276260">
    <property type="component" value="Unassembled WGS sequence"/>
</dbReference>
<proteinExistence type="predicted"/>
<dbReference type="AlphaFoldDB" id="A0A3P3QQC9"/>
<organism evidence="1 2">
    <name type="scientific">Rheinheimera mesophila</name>
    <dbReference type="NCBI Taxonomy" id="1547515"/>
    <lineage>
        <taxon>Bacteria</taxon>
        <taxon>Pseudomonadati</taxon>
        <taxon>Pseudomonadota</taxon>
        <taxon>Gammaproteobacteria</taxon>
        <taxon>Chromatiales</taxon>
        <taxon>Chromatiaceae</taxon>
        <taxon>Rheinheimera</taxon>
    </lineage>
</organism>
<keyword evidence="2" id="KW-1185">Reference proteome</keyword>
<accession>A0A3P3QQC9</accession>
<dbReference type="EMBL" id="RRCF01000001">
    <property type="protein sequence ID" value="RRJ22719.1"/>
    <property type="molecule type" value="Genomic_DNA"/>
</dbReference>
<protein>
    <recommendedName>
        <fullName evidence="3">Helix-turn-helix domain-containing protein</fullName>
    </recommendedName>
</protein>
<sequence>MLMQTKSITDRQILWFTGFITTQFTAKGVISQPDINKICNFFLVSPRTARRWIKSGFPEKARHQLEMLYAGDFLPSAWKQAGLKVCSDGVLLADGRLLGIGVMQFWPFLMQAVNWDKVPKLVIERST</sequence>